<dbReference type="EMBL" id="UYRT01016462">
    <property type="protein sequence ID" value="VDK56018.1"/>
    <property type="molecule type" value="Genomic_DNA"/>
</dbReference>
<dbReference type="OrthoDB" id="5826393at2759"/>
<dbReference type="Proteomes" id="UP000271098">
    <property type="component" value="Unassembled WGS sequence"/>
</dbReference>
<keyword evidence="1" id="KW-0677">Repeat</keyword>
<evidence type="ECO:0000313" key="7">
    <source>
        <dbReference type="WBParaSite" id="GPUH_0000677401-mRNA-1"/>
    </source>
</evidence>
<evidence type="ECO:0000313" key="5">
    <source>
        <dbReference type="EMBL" id="VDK56018.1"/>
    </source>
</evidence>
<feature type="domain" description="K Homology" evidence="4">
    <location>
        <begin position="86"/>
        <end position="155"/>
    </location>
</feature>
<evidence type="ECO:0000259" key="4">
    <source>
        <dbReference type="SMART" id="SM00322"/>
    </source>
</evidence>
<dbReference type="GO" id="GO:0003729">
    <property type="term" value="F:mRNA binding"/>
    <property type="evidence" value="ECO:0007669"/>
    <property type="project" value="TreeGrafter"/>
</dbReference>
<reference evidence="5 6" key="2">
    <citation type="submission" date="2018-11" db="EMBL/GenBank/DDBJ databases">
        <authorList>
            <consortium name="Pathogen Informatics"/>
        </authorList>
    </citation>
    <scope>NUCLEOTIDE SEQUENCE [LARGE SCALE GENOMIC DNA]</scope>
</reference>
<dbReference type="SUPFAM" id="SSF54791">
    <property type="entry name" value="Eukaryotic type KH-domain (KH-domain type I)"/>
    <property type="match status" value="3"/>
</dbReference>
<dbReference type="Gene3D" id="3.30.1370.10">
    <property type="entry name" value="K Homology domain, type 1"/>
    <property type="match status" value="3"/>
</dbReference>
<accession>A0A183DDH4</accession>
<dbReference type="InterPro" id="IPR004087">
    <property type="entry name" value="KH_dom"/>
</dbReference>
<name>A0A183DDH4_9BILA</name>
<sequence>MLMALAKDRELSSFEDSVSAKPEFHRFIIGRGGARIKKIRELYPDVRVLFPRETDTEREKIHLVGKKEDVMKVKKQLEAMINELNETVEIKMDVAPKHHRHFIMRGAAVVREIQEQNGGVIISFPRAGTNDAKVTLKGSKQCVECAKARIEEIVEDLESQLTLKLEIPAEHHRALLSNRGQKIQDLQAKYNVLIKFPDRRLRTENTFNGMEKSADGGPSPLDIVTISGRDVRCKEAAEALKALVPVTTTVCFFPHALLFPLFSVLRFILTISS</sequence>
<feature type="coiled-coil region" evidence="3">
    <location>
        <begin position="67"/>
        <end position="94"/>
    </location>
</feature>
<dbReference type="CDD" id="cd22414">
    <property type="entry name" value="KH-I_Vigilin_rpt11"/>
    <property type="match status" value="1"/>
</dbReference>
<evidence type="ECO:0000256" key="3">
    <source>
        <dbReference type="SAM" id="Coils"/>
    </source>
</evidence>
<dbReference type="Pfam" id="PF00013">
    <property type="entry name" value="KH_1"/>
    <property type="match status" value="3"/>
</dbReference>
<protein>
    <submittedName>
        <fullName evidence="7">Vigilin</fullName>
    </submittedName>
</protein>
<gene>
    <name evidence="5" type="ORF">GPUH_LOCUS6767</name>
</gene>
<dbReference type="AlphaFoldDB" id="A0A183DDH4"/>
<dbReference type="PANTHER" id="PTHR10627">
    <property type="entry name" value="SCP160"/>
    <property type="match status" value="1"/>
</dbReference>
<keyword evidence="2" id="KW-0694">RNA-binding</keyword>
<keyword evidence="3" id="KW-0175">Coiled coil</keyword>
<dbReference type="WBParaSite" id="GPUH_0000677401-mRNA-1">
    <property type="protein sequence ID" value="GPUH_0000677401-mRNA-1"/>
    <property type="gene ID" value="GPUH_0000677401"/>
</dbReference>
<organism evidence="7">
    <name type="scientific">Gongylonema pulchrum</name>
    <dbReference type="NCBI Taxonomy" id="637853"/>
    <lineage>
        <taxon>Eukaryota</taxon>
        <taxon>Metazoa</taxon>
        <taxon>Ecdysozoa</taxon>
        <taxon>Nematoda</taxon>
        <taxon>Chromadorea</taxon>
        <taxon>Rhabditida</taxon>
        <taxon>Spirurina</taxon>
        <taxon>Spiruromorpha</taxon>
        <taxon>Spiruroidea</taxon>
        <taxon>Gongylonematidae</taxon>
        <taxon>Gongylonema</taxon>
    </lineage>
</organism>
<dbReference type="SMART" id="SM00322">
    <property type="entry name" value="KH"/>
    <property type="match status" value="3"/>
</dbReference>
<dbReference type="InterPro" id="IPR036612">
    <property type="entry name" value="KH_dom_type_1_sf"/>
</dbReference>
<proteinExistence type="predicted"/>
<dbReference type="PROSITE" id="PS50084">
    <property type="entry name" value="KH_TYPE_1"/>
    <property type="match status" value="3"/>
</dbReference>
<evidence type="ECO:0000256" key="2">
    <source>
        <dbReference type="PROSITE-ProRule" id="PRU00117"/>
    </source>
</evidence>
<keyword evidence="6" id="KW-1185">Reference proteome</keyword>
<feature type="domain" description="K Homology" evidence="4">
    <location>
        <begin position="12"/>
        <end position="82"/>
    </location>
</feature>
<evidence type="ECO:0000313" key="6">
    <source>
        <dbReference type="Proteomes" id="UP000271098"/>
    </source>
</evidence>
<reference evidence="7" key="1">
    <citation type="submission" date="2016-06" db="UniProtKB">
        <authorList>
            <consortium name="WormBaseParasite"/>
        </authorList>
    </citation>
    <scope>IDENTIFICATION</scope>
</reference>
<evidence type="ECO:0000256" key="1">
    <source>
        <dbReference type="ARBA" id="ARBA00022737"/>
    </source>
</evidence>
<dbReference type="InterPro" id="IPR004088">
    <property type="entry name" value="KH_dom_type_1"/>
</dbReference>
<dbReference type="PANTHER" id="PTHR10627:SF31">
    <property type="entry name" value="DODECA-SATELLITE-BINDING PROTEIN 1, ISOFORM A"/>
    <property type="match status" value="1"/>
</dbReference>
<feature type="domain" description="K Homology" evidence="4">
    <location>
        <begin position="159"/>
        <end position="245"/>
    </location>
</feature>